<feature type="transmembrane region" description="Helical" evidence="10">
    <location>
        <begin position="368"/>
        <end position="389"/>
    </location>
</feature>
<evidence type="ECO:0000256" key="5">
    <source>
        <dbReference type="ARBA" id="ARBA00022824"/>
    </source>
</evidence>
<evidence type="ECO:0000256" key="11">
    <source>
        <dbReference type="SAM" id="MobiDB-lite"/>
    </source>
</evidence>
<keyword evidence="7 10" id="KW-0653">Protein transport</keyword>
<evidence type="ECO:0000256" key="9">
    <source>
        <dbReference type="ARBA" id="ARBA00023136"/>
    </source>
</evidence>
<comment type="similarity">
    <text evidence="10">Belongs to the WD repeat SEC12 family.</text>
</comment>
<evidence type="ECO:0000313" key="14">
    <source>
        <dbReference type="Proteomes" id="UP000242525"/>
    </source>
</evidence>
<dbReference type="GO" id="GO:0006888">
    <property type="term" value="P:endoplasmic reticulum to Golgi vesicle-mediated transport"/>
    <property type="evidence" value="ECO:0007669"/>
    <property type="project" value="UniProtKB-UniRule"/>
</dbReference>
<keyword evidence="3 10" id="KW-0812">Transmembrane</keyword>
<dbReference type="EMBL" id="QQZK01000038">
    <property type="protein sequence ID" value="KAF5101341.1"/>
    <property type="molecule type" value="Genomic_DNA"/>
</dbReference>
<proteinExistence type="inferred from homology"/>
<evidence type="ECO:0000256" key="7">
    <source>
        <dbReference type="ARBA" id="ARBA00022927"/>
    </source>
</evidence>
<evidence type="ECO:0000256" key="8">
    <source>
        <dbReference type="ARBA" id="ARBA00022989"/>
    </source>
</evidence>
<organism evidence="12 14">
    <name type="scientific">Geotrichum candidum</name>
    <name type="common">Oospora lactis</name>
    <name type="synonym">Dipodascus geotrichum</name>
    <dbReference type="NCBI Taxonomy" id="1173061"/>
    <lineage>
        <taxon>Eukaryota</taxon>
        <taxon>Fungi</taxon>
        <taxon>Dikarya</taxon>
        <taxon>Ascomycota</taxon>
        <taxon>Saccharomycotina</taxon>
        <taxon>Dipodascomycetes</taxon>
        <taxon>Dipodascales</taxon>
        <taxon>Dipodascaceae</taxon>
        <taxon>Geotrichum</taxon>
    </lineage>
</organism>
<dbReference type="PANTHER" id="PTHR23284:SF0">
    <property type="entry name" value="PROLACTIN REGULATORY ELEMENT-BINDING PROTEIN"/>
    <property type="match status" value="1"/>
</dbReference>
<dbReference type="GO" id="GO:0003400">
    <property type="term" value="P:regulation of COPII vesicle coating"/>
    <property type="evidence" value="ECO:0007669"/>
    <property type="project" value="UniProtKB-UniRule"/>
</dbReference>
<dbReference type="InterPro" id="IPR045260">
    <property type="entry name" value="Sec12-like"/>
</dbReference>
<keyword evidence="9 10" id="KW-0472">Membrane</keyword>
<dbReference type="OrthoDB" id="2013972at2759"/>
<evidence type="ECO:0000256" key="4">
    <source>
        <dbReference type="ARBA" id="ARBA00022737"/>
    </source>
</evidence>
<dbReference type="InterPro" id="IPR001680">
    <property type="entry name" value="WD40_rpt"/>
</dbReference>
<evidence type="ECO:0000256" key="2">
    <source>
        <dbReference type="ARBA" id="ARBA00022574"/>
    </source>
</evidence>
<feature type="region of interest" description="Disordered" evidence="11">
    <location>
        <begin position="443"/>
        <end position="462"/>
    </location>
</feature>
<comment type="subcellular location">
    <subcellularLocation>
        <location evidence="10">Endoplasmic reticulum membrane</location>
        <topology evidence="10">Single-pass type II membrane protein</topology>
    </subcellularLocation>
    <subcellularLocation>
        <location evidence="10">Golgi apparatus membrane</location>
        <topology evidence="10">Single-pass type II membrane protein</topology>
    </subcellularLocation>
</comment>
<comment type="function">
    <text evidence="10">Guanine nucleotide-exchange factor (GEF) required for the formation or budding of transport vesicles from the ER.</text>
</comment>
<dbReference type="InterPro" id="IPR011047">
    <property type="entry name" value="Quinoprotein_ADH-like_sf"/>
</dbReference>
<name>A0A0J9X2L7_GEOCN</name>
<keyword evidence="14" id="KW-1185">Reference proteome</keyword>
<dbReference type="STRING" id="1173061.A0A0J9X2L7"/>
<dbReference type="SMART" id="SM00320">
    <property type="entry name" value="WD40"/>
    <property type="match status" value="2"/>
</dbReference>
<dbReference type="GO" id="GO:0015031">
    <property type="term" value="P:protein transport"/>
    <property type="evidence" value="ECO:0007669"/>
    <property type="project" value="UniProtKB-KW"/>
</dbReference>
<evidence type="ECO:0000313" key="13">
    <source>
        <dbReference type="EMBL" id="KAF5101341.1"/>
    </source>
</evidence>
<evidence type="ECO:0000256" key="3">
    <source>
        <dbReference type="ARBA" id="ARBA00022692"/>
    </source>
</evidence>
<dbReference type="PANTHER" id="PTHR23284">
    <property type="entry name" value="PROLACTIN REGULATORY ELEMENT BINDING PROTEIN"/>
    <property type="match status" value="1"/>
</dbReference>
<evidence type="ECO:0000256" key="6">
    <source>
        <dbReference type="ARBA" id="ARBA00022892"/>
    </source>
</evidence>
<comment type="caution">
    <text evidence="12">The sequence shown here is derived from an EMBL/GenBank/DDBJ whole genome shotgun (WGS) entry which is preliminary data.</text>
</comment>
<evidence type="ECO:0000256" key="1">
    <source>
        <dbReference type="ARBA" id="ARBA00022448"/>
    </source>
</evidence>
<keyword evidence="2 10" id="KW-0853">WD repeat</keyword>
<dbReference type="Gene3D" id="2.130.10.10">
    <property type="entry name" value="YVTN repeat-like/Quinoprotein amine dehydrogenase"/>
    <property type="match status" value="1"/>
</dbReference>
<reference evidence="12 14" key="1">
    <citation type="submission" date="2014-03" db="EMBL/GenBank/DDBJ databases">
        <authorList>
            <person name="Casaregola S."/>
        </authorList>
    </citation>
    <scope>NUCLEOTIDE SEQUENCE [LARGE SCALE GENOMIC DNA]</scope>
    <source>
        <strain evidence="12 14">CLIB 918</strain>
    </source>
</reference>
<keyword evidence="4 10" id="KW-0677">Repeat</keyword>
<sequence>MTSSDSIHEINLKYPVFAAHFLSDTRLIVAGGGGEGNNGIKNKISLLDIPSGSEPTAAGTSTIDVLAEYELPKSEDNPTSFAIDRAEGLVYAGVNRDMEHVKQKDNDHLRIFELSEDATTSENIAFDLVQTKSIFASGSIDEFQKITKFQATQNLLAISNSIEPGTIVVLSTVEKDDLELNINYTHIVKNGYINDFDVYDGNDYLVYATSERLVLLELATGVELSFVIEVEPGYRFNKIKFTGKNRLLAVLSPPRKKSPLLVEFELTGEKHQFTVVKKATLSGVSAIVTGLDVSKRLAALTTADFSLVIVDLASLRIVKRFRNLHPFAITALAFNESGSLLATGSAANLIKVIEIPESGNFNESGQTVLYTIASAVILVLVAIVYQYIFKNGYLNTIEQFRAASTAKSVDFSGDYVSSANDAVGTLAGAPPATTFDQNINPVEKSEDNEEDNEKVISASSLL</sequence>
<keyword evidence="8 10" id="KW-1133">Transmembrane helix</keyword>
<evidence type="ECO:0000256" key="10">
    <source>
        <dbReference type="RuleBase" id="RU369019"/>
    </source>
</evidence>
<keyword evidence="1 10" id="KW-0813">Transport</keyword>
<keyword evidence="5 10" id="KW-0256">Endoplasmic reticulum</keyword>
<gene>
    <name evidence="12" type="ORF">BN980_GECA01s03739g</name>
    <name evidence="13" type="ORF">DV451_002216</name>
</gene>
<dbReference type="Proteomes" id="UP000242525">
    <property type="component" value="Unassembled WGS sequence"/>
</dbReference>
<protein>
    <recommendedName>
        <fullName evidence="10">Guanine nucleotide-exchange factor SEC12</fullName>
    </recommendedName>
</protein>
<dbReference type="AlphaFoldDB" id="A0A0J9X2L7"/>
<reference evidence="13" key="2">
    <citation type="journal article" date="2020" name="Front. Microbiol.">
        <title>Phenotypic and Genetic Characterization of the Cheese Ripening Yeast Geotrichum candidum.</title>
        <authorList>
            <person name="Perkins V."/>
            <person name="Vignola S."/>
            <person name="Lessard M.H."/>
            <person name="Plante P.L."/>
            <person name="Corbeil J."/>
            <person name="Dugat-Bony E."/>
            <person name="Frenette M."/>
            <person name="Labrie S."/>
        </authorList>
    </citation>
    <scope>NUCLEOTIDE SEQUENCE</scope>
    <source>
        <strain evidence="13">LMA-70</strain>
    </source>
</reference>
<keyword evidence="6" id="KW-0931">ER-Golgi transport</keyword>
<dbReference type="GO" id="GO:0005789">
    <property type="term" value="C:endoplasmic reticulum membrane"/>
    <property type="evidence" value="ECO:0007669"/>
    <property type="project" value="UniProtKB-SubCell"/>
</dbReference>
<dbReference type="Proteomes" id="UP000750522">
    <property type="component" value="Unassembled WGS sequence"/>
</dbReference>
<dbReference type="GO" id="GO:0000139">
    <property type="term" value="C:Golgi membrane"/>
    <property type="evidence" value="ECO:0007669"/>
    <property type="project" value="UniProtKB-SubCell"/>
</dbReference>
<accession>A0A0J9X2L7</accession>
<dbReference type="EMBL" id="CCBN010000001">
    <property type="protein sequence ID" value="CDO51278.1"/>
    <property type="molecule type" value="Genomic_DNA"/>
</dbReference>
<dbReference type="GO" id="GO:0005085">
    <property type="term" value="F:guanyl-nucleotide exchange factor activity"/>
    <property type="evidence" value="ECO:0007669"/>
    <property type="project" value="InterPro"/>
</dbReference>
<dbReference type="InterPro" id="IPR015943">
    <property type="entry name" value="WD40/YVTN_repeat-like_dom_sf"/>
</dbReference>
<evidence type="ECO:0000313" key="12">
    <source>
        <dbReference type="EMBL" id="CDO51278.1"/>
    </source>
</evidence>
<reference evidence="13" key="3">
    <citation type="submission" date="2020-01" db="EMBL/GenBank/DDBJ databases">
        <authorList>
            <person name="Perkins V."/>
            <person name="Lessard M.-H."/>
            <person name="Dugat-Bony E."/>
            <person name="Frenette M."/>
            <person name="Labrie S."/>
        </authorList>
    </citation>
    <scope>NUCLEOTIDE SEQUENCE</scope>
    <source>
        <strain evidence="13">LMA-70</strain>
    </source>
</reference>
<dbReference type="SUPFAM" id="SSF50998">
    <property type="entry name" value="Quinoprotein alcohol dehydrogenase-like"/>
    <property type="match status" value="1"/>
</dbReference>